<proteinExistence type="predicted"/>
<dbReference type="AlphaFoldDB" id="A0A0F9QWQ6"/>
<sequence length="246" mass="26628">MPVRLDPWQNIVNVSWSAAPPPPPPPTQRPAIAGGTCTESNVALPLDLDFTWGSVQGFPAIIGDMLLAHVSAGGVTTISPPAGWNELFHTTFSPFYTQSAFYRFKEAGDPDLWTFTQSSDKGMAGCASAVRRAAASPIAALTINHIPVGEFPDSLPMFIQPELPLILGFVDTNNKFFLQQNYPEPPNPVWFKRYRFRSDGTFDHGMMLFNASEGVFTGPGTLPATRFSPFTGNSEIVTVVAIAPAP</sequence>
<gene>
    <name evidence="1" type="ORF">LCGC14_0668460</name>
</gene>
<accession>A0A0F9QWQ6</accession>
<comment type="caution">
    <text evidence="1">The sequence shown here is derived from an EMBL/GenBank/DDBJ whole genome shotgun (WGS) entry which is preliminary data.</text>
</comment>
<evidence type="ECO:0000313" key="1">
    <source>
        <dbReference type="EMBL" id="KKN46879.1"/>
    </source>
</evidence>
<reference evidence="1" key="1">
    <citation type="journal article" date="2015" name="Nature">
        <title>Complex archaea that bridge the gap between prokaryotes and eukaryotes.</title>
        <authorList>
            <person name="Spang A."/>
            <person name="Saw J.H."/>
            <person name="Jorgensen S.L."/>
            <person name="Zaremba-Niedzwiedzka K."/>
            <person name="Martijn J."/>
            <person name="Lind A.E."/>
            <person name="van Eijk R."/>
            <person name="Schleper C."/>
            <person name="Guy L."/>
            <person name="Ettema T.J."/>
        </authorList>
    </citation>
    <scope>NUCLEOTIDE SEQUENCE</scope>
</reference>
<protein>
    <submittedName>
        <fullName evidence="1">Uncharacterized protein</fullName>
    </submittedName>
</protein>
<organism evidence="1">
    <name type="scientific">marine sediment metagenome</name>
    <dbReference type="NCBI Taxonomy" id="412755"/>
    <lineage>
        <taxon>unclassified sequences</taxon>
        <taxon>metagenomes</taxon>
        <taxon>ecological metagenomes</taxon>
    </lineage>
</organism>
<name>A0A0F9QWQ6_9ZZZZ</name>
<dbReference type="EMBL" id="LAZR01001307">
    <property type="protein sequence ID" value="KKN46879.1"/>
    <property type="molecule type" value="Genomic_DNA"/>
</dbReference>